<evidence type="ECO:0000313" key="3">
    <source>
        <dbReference type="Proteomes" id="UP001627154"/>
    </source>
</evidence>
<evidence type="ECO:0000256" key="1">
    <source>
        <dbReference type="SAM" id="MobiDB-lite"/>
    </source>
</evidence>
<reference evidence="2 3" key="1">
    <citation type="journal article" date="2024" name="bioRxiv">
        <title>A reference genome for Trichogramma kaykai: A tiny desert-dwelling parasitoid wasp with competing sex-ratio distorters.</title>
        <authorList>
            <person name="Culotta J."/>
            <person name="Lindsey A.R."/>
        </authorList>
    </citation>
    <scope>NUCLEOTIDE SEQUENCE [LARGE SCALE GENOMIC DNA]</scope>
    <source>
        <strain evidence="2 3">KSX58</strain>
    </source>
</reference>
<dbReference type="Proteomes" id="UP001627154">
    <property type="component" value="Unassembled WGS sequence"/>
</dbReference>
<gene>
    <name evidence="2" type="ORF">TKK_007626</name>
</gene>
<evidence type="ECO:0000313" key="2">
    <source>
        <dbReference type="EMBL" id="KAL3398469.1"/>
    </source>
</evidence>
<proteinExistence type="predicted"/>
<protein>
    <submittedName>
        <fullName evidence="2">Uncharacterized protein</fullName>
    </submittedName>
</protein>
<accession>A0ABD2WZA4</accession>
<dbReference type="EMBL" id="JBJJXI010000059">
    <property type="protein sequence ID" value="KAL3398469.1"/>
    <property type="molecule type" value="Genomic_DNA"/>
</dbReference>
<organism evidence="2 3">
    <name type="scientific">Trichogramma kaykai</name>
    <dbReference type="NCBI Taxonomy" id="54128"/>
    <lineage>
        <taxon>Eukaryota</taxon>
        <taxon>Metazoa</taxon>
        <taxon>Ecdysozoa</taxon>
        <taxon>Arthropoda</taxon>
        <taxon>Hexapoda</taxon>
        <taxon>Insecta</taxon>
        <taxon>Pterygota</taxon>
        <taxon>Neoptera</taxon>
        <taxon>Endopterygota</taxon>
        <taxon>Hymenoptera</taxon>
        <taxon>Apocrita</taxon>
        <taxon>Proctotrupomorpha</taxon>
        <taxon>Chalcidoidea</taxon>
        <taxon>Trichogrammatidae</taxon>
        <taxon>Trichogramma</taxon>
    </lineage>
</organism>
<comment type="caution">
    <text evidence="2">The sequence shown here is derived from an EMBL/GenBank/DDBJ whole genome shotgun (WGS) entry which is preliminary data.</text>
</comment>
<keyword evidence="3" id="KW-1185">Reference proteome</keyword>
<sequence>MRRKLSKQASTATLRTVLGIPSEPGADTILTSRYAHRSSSTLTSEIRCSSSTSGAPISRGMTDGNSVDTAHHTKSGAVGGDVQGALRRDLTVLYGLPHTSRSASSQSCLQQRRLLTFMASRSVGKLLVTYDFVRTTTCSLGVLRERMQYRLHSAMSSFHE</sequence>
<dbReference type="AlphaFoldDB" id="A0ABD2WZA4"/>
<feature type="region of interest" description="Disordered" evidence="1">
    <location>
        <begin position="47"/>
        <end position="81"/>
    </location>
</feature>
<name>A0ABD2WZA4_9HYME</name>